<keyword evidence="4" id="KW-0032">Aminotransferase</keyword>
<dbReference type="PANTHER" id="PTHR30244">
    <property type="entry name" value="TRANSAMINASE"/>
    <property type="match status" value="1"/>
</dbReference>
<keyword evidence="2 3" id="KW-0663">Pyridoxal phosphate</keyword>
<dbReference type="InterPro" id="IPR015424">
    <property type="entry name" value="PyrdxlP-dep_Trfase"/>
</dbReference>
<dbReference type="AlphaFoldDB" id="A0A523UN35"/>
<evidence type="ECO:0000313" key="4">
    <source>
        <dbReference type="EMBL" id="TET43905.1"/>
    </source>
</evidence>
<reference evidence="4 5" key="1">
    <citation type="submission" date="2019-03" db="EMBL/GenBank/DDBJ databases">
        <title>Metabolic potential of uncultured bacteria and archaea associated with petroleum seepage in deep-sea sediments.</title>
        <authorList>
            <person name="Dong X."/>
            <person name="Hubert C."/>
        </authorList>
    </citation>
    <scope>NUCLEOTIDE SEQUENCE [LARGE SCALE GENOMIC DNA]</scope>
    <source>
        <strain evidence="4">E44_bin18</strain>
    </source>
</reference>
<dbReference type="CDD" id="cd00616">
    <property type="entry name" value="AHBA_syn"/>
    <property type="match status" value="1"/>
</dbReference>
<dbReference type="InterPro" id="IPR015422">
    <property type="entry name" value="PyrdxlP-dep_Trfase_small"/>
</dbReference>
<dbReference type="PIRSF" id="PIRSF000390">
    <property type="entry name" value="PLP_StrS"/>
    <property type="match status" value="1"/>
</dbReference>
<dbReference type="PANTHER" id="PTHR30244:SF34">
    <property type="entry name" value="DTDP-4-AMINO-4,6-DIDEOXYGALACTOSE TRANSAMINASE"/>
    <property type="match status" value="1"/>
</dbReference>
<evidence type="ECO:0000256" key="2">
    <source>
        <dbReference type="PIRSR" id="PIRSR000390-2"/>
    </source>
</evidence>
<keyword evidence="4" id="KW-0808">Transferase</keyword>
<comment type="caution">
    <text evidence="4">The sequence shown here is derived from an EMBL/GenBank/DDBJ whole genome shotgun (WGS) entry which is preliminary data.</text>
</comment>
<dbReference type="GO" id="GO:0008483">
    <property type="term" value="F:transaminase activity"/>
    <property type="evidence" value="ECO:0007669"/>
    <property type="project" value="UniProtKB-KW"/>
</dbReference>
<dbReference type="InterPro" id="IPR000653">
    <property type="entry name" value="DegT/StrS_aminotransferase"/>
</dbReference>
<name>A0A523UN35_UNCT6</name>
<evidence type="ECO:0000256" key="1">
    <source>
        <dbReference type="PIRSR" id="PIRSR000390-1"/>
    </source>
</evidence>
<dbReference type="Proteomes" id="UP000315525">
    <property type="component" value="Unassembled WGS sequence"/>
</dbReference>
<evidence type="ECO:0000313" key="5">
    <source>
        <dbReference type="Proteomes" id="UP000315525"/>
    </source>
</evidence>
<comment type="similarity">
    <text evidence="3">Belongs to the DegT/DnrJ/EryC1 family.</text>
</comment>
<dbReference type="SUPFAM" id="SSF53383">
    <property type="entry name" value="PLP-dependent transferases"/>
    <property type="match status" value="1"/>
</dbReference>
<protein>
    <submittedName>
        <fullName evidence="4">DegT/DnrJ/EryC1/StrS family aminotransferase</fullName>
    </submittedName>
</protein>
<dbReference type="Gene3D" id="3.40.640.10">
    <property type="entry name" value="Type I PLP-dependent aspartate aminotransferase-like (Major domain)"/>
    <property type="match status" value="1"/>
</dbReference>
<dbReference type="EMBL" id="SOJN01000143">
    <property type="protein sequence ID" value="TET43905.1"/>
    <property type="molecule type" value="Genomic_DNA"/>
</dbReference>
<proteinExistence type="inferred from homology"/>
<dbReference type="Pfam" id="PF01041">
    <property type="entry name" value="DegT_DnrJ_EryC1"/>
    <property type="match status" value="1"/>
</dbReference>
<feature type="active site" description="Proton acceptor" evidence="1">
    <location>
        <position position="196"/>
    </location>
</feature>
<accession>A0A523UN35</accession>
<organism evidence="4 5">
    <name type="scientific">candidate division TA06 bacterium</name>
    <dbReference type="NCBI Taxonomy" id="2250710"/>
    <lineage>
        <taxon>Bacteria</taxon>
        <taxon>Bacteria division TA06</taxon>
    </lineage>
</organism>
<dbReference type="GO" id="GO:0000271">
    <property type="term" value="P:polysaccharide biosynthetic process"/>
    <property type="evidence" value="ECO:0007669"/>
    <property type="project" value="TreeGrafter"/>
</dbReference>
<dbReference type="GO" id="GO:0030170">
    <property type="term" value="F:pyridoxal phosphate binding"/>
    <property type="evidence" value="ECO:0007669"/>
    <property type="project" value="TreeGrafter"/>
</dbReference>
<evidence type="ECO:0000256" key="3">
    <source>
        <dbReference type="RuleBase" id="RU004508"/>
    </source>
</evidence>
<dbReference type="Gene3D" id="3.90.1150.10">
    <property type="entry name" value="Aspartate Aminotransferase, domain 1"/>
    <property type="match status" value="1"/>
</dbReference>
<feature type="modified residue" description="N6-(pyridoxal phosphate)lysine" evidence="2">
    <location>
        <position position="196"/>
    </location>
</feature>
<dbReference type="InterPro" id="IPR015421">
    <property type="entry name" value="PyrdxlP-dep_Trfase_major"/>
</dbReference>
<sequence length="402" mass="45022">MKDKPAIEGGRPVKDEFLVYGSPCFGDEEIDEVADTLRSGWVGLGPKTKKFESEFAEYTGSRHAIGLNSCTAGLFLSLKAAGVGEGDEVITSPMTFCSTANVIEHCGARPVFVDIDRETLNMDSFKLEEAIGEKTKAVIPVHMAGRPCEMDSILQIAEENGLFVINDAAHAIETRYKSKSVGSLGDSSAFSFYATKTLAIGEGGMLTTNNDDWAERIRILRLHGISKDAWKRYTAGGYSRYETVEPGYKFNMWDVQAAIGIHQLRRLEENLAKRARLFKKYDDAFKNLEQLTVLDAGDKEGMRHARCIYIVLLQLESLKIDRDRFAEALEAENIGTGVHFTSLHTHSYYREKYNFAPEQFSEAQFVSERTVSLPLSAKITDEESDRVVEAVEKIVRYYARED</sequence>
<gene>
    <name evidence="4" type="ORF">E3J62_11870</name>
</gene>